<accession>A0A4R5D9F7</accession>
<dbReference type="InterPro" id="IPR000326">
    <property type="entry name" value="PAP2/HPO"/>
</dbReference>
<evidence type="ECO:0000256" key="2">
    <source>
        <dbReference type="SAM" id="Phobius"/>
    </source>
</evidence>
<dbReference type="Gene3D" id="1.20.144.10">
    <property type="entry name" value="Phosphatidic acid phosphatase type 2/haloperoxidase"/>
    <property type="match status" value="1"/>
</dbReference>
<dbReference type="InterPro" id="IPR036938">
    <property type="entry name" value="PAP2/HPO_sf"/>
</dbReference>
<dbReference type="SMART" id="SM00014">
    <property type="entry name" value="acidPPc"/>
    <property type="match status" value="1"/>
</dbReference>
<dbReference type="AlphaFoldDB" id="A0A4R5D9F7"/>
<dbReference type="InParanoid" id="A0A4R5D9F7"/>
<name>A0A4R5D9F7_9ACTN</name>
<reference evidence="4 5" key="1">
    <citation type="submission" date="2019-03" db="EMBL/GenBank/DDBJ databases">
        <title>Draft genome sequences of novel Actinobacteria.</title>
        <authorList>
            <person name="Sahin N."/>
            <person name="Ay H."/>
            <person name="Saygin H."/>
        </authorList>
    </citation>
    <scope>NUCLEOTIDE SEQUENCE [LARGE SCALE GENOMIC DNA]</scope>
    <source>
        <strain evidence="4 5">5K138</strain>
    </source>
</reference>
<gene>
    <name evidence="4" type="ORF">E1269_12500</name>
</gene>
<feature type="transmembrane region" description="Helical" evidence="2">
    <location>
        <begin position="244"/>
        <end position="268"/>
    </location>
</feature>
<sequence>MFVAGVAGTWASWRWFVDTATGQRLDEAAFEGSAIGRNTLWRGAEPVLDVVSVPFIVVVLGAVALIALMRRRWFLALQVAVLVGGANLTTQVLKHVVLDRPTLAADVGPAGNSLPSGHTTVAASVAAALLLVVPRRARPMVAVLGAGYTAVTGVSTMIGGWHRPSDVVAAIMVVLAWAGLTTVLTALGTPERTDAGTGSSGTTVVAALFVVTAAGSGLVAASALRSTRDLLAESGSVTARDDLATAYLGAGMGVVAATALTFAAILVAHQVASGRAGSDTPRSRSRVPAGTHVPQRPPK</sequence>
<keyword evidence="2" id="KW-0812">Transmembrane</keyword>
<dbReference type="Pfam" id="PF01569">
    <property type="entry name" value="PAP2"/>
    <property type="match status" value="1"/>
</dbReference>
<feature type="domain" description="Phosphatidic acid phosphatase type 2/haloperoxidase" evidence="3">
    <location>
        <begin position="77"/>
        <end position="182"/>
    </location>
</feature>
<feature type="transmembrane region" description="Helical" evidence="2">
    <location>
        <begin position="140"/>
        <end position="161"/>
    </location>
</feature>
<feature type="transmembrane region" description="Helical" evidence="2">
    <location>
        <begin position="167"/>
        <end position="189"/>
    </location>
</feature>
<evidence type="ECO:0000256" key="1">
    <source>
        <dbReference type="SAM" id="MobiDB-lite"/>
    </source>
</evidence>
<dbReference type="Proteomes" id="UP000294739">
    <property type="component" value="Unassembled WGS sequence"/>
</dbReference>
<dbReference type="EMBL" id="SMKZ01000015">
    <property type="protein sequence ID" value="TDE10186.1"/>
    <property type="molecule type" value="Genomic_DNA"/>
</dbReference>
<dbReference type="OrthoDB" id="3240395at2"/>
<evidence type="ECO:0000313" key="5">
    <source>
        <dbReference type="Proteomes" id="UP000294739"/>
    </source>
</evidence>
<dbReference type="SUPFAM" id="SSF48317">
    <property type="entry name" value="Acid phosphatase/Vanadium-dependent haloperoxidase"/>
    <property type="match status" value="1"/>
</dbReference>
<protein>
    <submittedName>
        <fullName evidence="4">Phosphatase PAP2 family protein</fullName>
    </submittedName>
</protein>
<feature type="transmembrane region" description="Helical" evidence="2">
    <location>
        <begin position="113"/>
        <end position="133"/>
    </location>
</feature>
<feature type="transmembrane region" description="Helical" evidence="2">
    <location>
        <begin position="50"/>
        <end position="68"/>
    </location>
</feature>
<comment type="caution">
    <text evidence="4">The sequence shown here is derived from an EMBL/GenBank/DDBJ whole genome shotgun (WGS) entry which is preliminary data.</text>
</comment>
<keyword evidence="5" id="KW-1185">Reference proteome</keyword>
<keyword evidence="2" id="KW-0472">Membrane</keyword>
<organism evidence="4 5">
    <name type="scientific">Jiangella asiatica</name>
    <dbReference type="NCBI Taxonomy" id="2530372"/>
    <lineage>
        <taxon>Bacteria</taxon>
        <taxon>Bacillati</taxon>
        <taxon>Actinomycetota</taxon>
        <taxon>Actinomycetes</taxon>
        <taxon>Jiangellales</taxon>
        <taxon>Jiangellaceae</taxon>
        <taxon>Jiangella</taxon>
    </lineage>
</organism>
<feature type="transmembrane region" description="Helical" evidence="2">
    <location>
        <begin position="75"/>
        <end position="93"/>
    </location>
</feature>
<keyword evidence="2" id="KW-1133">Transmembrane helix</keyword>
<feature type="region of interest" description="Disordered" evidence="1">
    <location>
        <begin position="275"/>
        <end position="299"/>
    </location>
</feature>
<evidence type="ECO:0000259" key="3">
    <source>
        <dbReference type="SMART" id="SM00014"/>
    </source>
</evidence>
<feature type="transmembrane region" description="Helical" evidence="2">
    <location>
        <begin position="201"/>
        <end position="224"/>
    </location>
</feature>
<proteinExistence type="predicted"/>
<evidence type="ECO:0000313" key="4">
    <source>
        <dbReference type="EMBL" id="TDE10186.1"/>
    </source>
</evidence>